<gene>
    <name evidence="1" type="ORF">ACFQLX_07900</name>
</gene>
<reference evidence="2" key="1">
    <citation type="journal article" date="2019" name="Int. J. Syst. Evol. Microbiol.">
        <title>The Global Catalogue of Microorganisms (GCM) 10K type strain sequencing project: providing services to taxonomists for standard genome sequencing and annotation.</title>
        <authorList>
            <consortium name="The Broad Institute Genomics Platform"/>
            <consortium name="The Broad Institute Genome Sequencing Center for Infectious Disease"/>
            <person name="Wu L."/>
            <person name="Ma J."/>
        </authorList>
    </citation>
    <scope>NUCLEOTIDE SEQUENCE [LARGE SCALE GENOMIC DNA]</scope>
    <source>
        <strain evidence="2">CGMCC 1.13681</strain>
    </source>
</reference>
<protein>
    <submittedName>
        <fullName evidence="1">ATP-binding protein</fullName>
    </submittedName>
</protein>
<dbReference type="GO" id="GO:0005524">
    <property type="term" value="F:ATP binding"/>
    <property type="evidence" value="ECO:0007669"/>
    <property type="project" value="UniProtKB-KW"/>
</dbReference>
<dbReference type="SUPFAM" id="SSF48452">
    <property type="entry name" value="TPR-like"/>
    <property type="match status" value="1"/>
</dbReference>
<organism evidence="1 2">
    <name type="scientific">Streptomyces polyrhachis</name>
    <dbReference type="NCBI Taxonomy" id="1282885"/>
    <lineage>
        <taxon>Bacteria</taxon>
        <taxon>Bacillati</taxon>
        <taxon>Actinomycetota</taxon>
        <taxon>Actinomycetes</taxon>
        <taxon>Kitasatosporales</taxon>
        <taxon>Streptomycetaceae</taxon>
        <taxon>Streptomyces</taxon>
    </lineage>
</organism>
<accession>A0ABW2GFA9</accession>
<dbReference type="InterPro" id="IPR027417">
    <property type="entry name" value="P-loop_NTPase"/>
</dbReference>
<dbReference type="Proteomes" id="UP001596413">
    <property type="component" value="Unassembled WGS sequence"/>
</dbReference>
<dbReference type="SUPFAM" id="SSF52540">
    <property type="entry name" value="P-loop containing nucleoside triphosphate hydrolases"/>
    <property type="match status" value="1"/>
</dbReference>
<keyword evidence="1" id="KW-0067">ATP-binding</keyword>
<evidence type="ECO:0000313" key="1">
    <source>
        <dbReference type="EMBL" id="MFC7218091.1"/>
    </source>
</evidence>
<dbReference type="Gene3D" id="3.40.50.300">
    <property type="entry name" value="P-loop containing nucleotide triphosphate hydrolases"/>
    <property type="match status" value="1"/>
</dbReference>
<dbReference type="PANTHER" id="PTHR47691">
    <property type="entry name" value="REGULATOR-RELATED"/>
    <property type="match status" value="1"/>
</dbReference>
<dbReference type="InterPro" id="IPR011990">
    <property type="entry name" value="TPR-like_helical_dom_sf"/>
</dbReference>
<comment type="caution">
    <text evidence="1">The sequence shown here is derived from an EMBL/GenBank/DDBJ whole genome shotgun (WGS) entry which is preliminary data.</text>
</comment>
<evidence type="ECO:0000313" key="2">
    <source>
        <dbReference type="Proteomes" id="UP001596413"/>
    </source>
</evidence>
<sequence length="707" mass="75777">MLETVALSALVGFLTAVGNGAAGEMGKQLLVSTGVLARRTEGRETPLPAGPQGWQALAAQLHEEFGRDPRRAAEWALLVGSYGEEAAELSTGSGLPPATRDFTNRQQVLRQLKREATRRAAGRPRVALLYGPPGIGTTSAALHLGAAQHERFPDGQFYVDLRDAPGENGPDPATVLLRLLRAMGVRAEAIPPTGSERERLYRRLTSGRRALVVVDHVSSPAQVRGLIPATPDVFLLVVVSGPPFALEAERVPVPPLSDRYATRLVRRIAGREVFARAKDRIPGVLEHCAGNAFALKTEAVRLLAAAGEGGGGPRAAAASHDPVRETVRNACDRLPQETARLVRLTALGGWPSVDARLAAAAAGVEPRTAAGLLSEAADAQLLDFAAEDRFRFRPEVRRALADAAAVEDGVAACSEAVERVLDALLNRSLHAAHAALPKSWRTGPAPETGDAFADEAQGLAALAAEVGNVVRAVLVAEEHRHTDTALRLARCLWPLQLKAGHWDEVLPALRAAVRCADRHRPLSAAAGALHFQLAHCLGELARGEEARREARAAVECERAAGHLRGEASCVELLGLLYLREWRFEAAYERFVEAEGVYRRIGPGQEGAADLPRALALAARHQGRALRGMERLDESRTLLEGAADYFEAEGEGYNRARALTDLAETLHDLGEDGEALRRIAQAERLLTPAAAPHLRYLAGLRSRCEAGR</sequence>
<keyword evidence="1" id="KW-0547">Nucleotide-binding</keyword>
<dbReference type="RefSeq" id="WP_386413367.1">
    <property type="nucleotide sequence ID" value="NZ_JBHSZO010000009.1"/>
</dbReference>
<dbReference type="PANTHER" id="PTHR47691:SF3">
    <property type="entry name" value="HTH-TYPE TRANSCRIPTIONAL REGULATOR RV0890C-RELATED"/>
    <property type="match status" value="1"/>
</dbReference>
<keyword evidence="2" id="KW-1185">Reference proteome</keyword>
<proteinExistence type="predicted"/>
<name>A0ABW2GFA9_9ACTN</name>
<dbReference type="Gene3D" id="1.25.40.10">
    <property type="entry name" value="Tetratricopeptide repeat domain"/>
    <property type="match status" value="1"/>
</dbReference>
<dbReference type="EMBL" id="JBHSZO010000009">
    <property type="protein sequence ID" value="MFC7218091.1"/>
    <property type="molecule type" value="Genomic_DNA"/>
</dbReference>